<dbReference type="Proteomes" id="UP000324285">
    <property type="component" value="Chromosome"/>
</dbReference>
<dbReference type="RefSeq" id="WP_149284180.1">
    <property type="nucleotide sequence ID" value="NZ_CP038437.2"/>
</dbReference>
<sequence>MAEIRIDLEDGMEPVRLTLDNRDSKRFTEFMAKCQGYKVHLEALEQQNAELQEMNQQLNEFSIESLHLIRNVHLSLASLDIYPKLMSLDFRFGEIGQ</sequence>
<dbReference type="KEGG" id="hbh:E4T21_06150"/>
<name>A0A856QMM5_9GAMM</name>
<organism evidence="2 3">
    <name type="scientific">Halomonas binhaiensis</name>
    <dbReference type="NCBI Taxonomy" id="2562282"/>
    <lineage>
        <taxon>Bacteria</taxon>
        <taxon>Pseudomonadati</taxon>
        <taxon>Pseudomonadota</taxon>
        <taxon>Gammaproteobacteria</taxon>
        <taxon>Oceanospirillales</taxon>
        <taxon>Halomonadaceae</taxon>
        <taxon>Halomonas</taxon>
    </lineage>
</organism>
<accession>A0A856QMM5</accession>
<evidence type="ECO:0000313" key="3">
    <source>
        <dbReference type="Proteomes" id="UP000324285"/>
    </source>
</evidence>
<protein>
    <submittedName>
        <fullName evidence="2">Uncharacterized protein</fullName>
    </submittedName>
</protein>
<reference evidence="2" key="1">
    <citation type="submission" date="2021-02" db="EMBL/GenBank/DDBJ databases">
        <title>Strain Y2R2, a novel species of the genus Halomonas.</title>
        <authorList>
            <person name="Huang H."/>
        </authorList>
    </citation>
    <scope>NUCLEOTIDE SEQUENCE</scope>
    <source>
        <strain evidence="2">Y2R2</strain>
    </source>
</reference>
<gene>
    <name evidence="2" type="ORF">E4T21_06150</name>
</gene>
<dbReference type="AlphaFoldDB" id="A0A856QMM5"/>
<feature type="coiled-coil region" evidence="1">
    <location>
        <begin position="34"/>
        <end position="64"/>
    </location>
</feature>
<dbReference type="EMBL" id="CP038437">
    <property type="protein sequence ID" value="QEM81166.2"/>
    <property type="molecule type" value="Genomic_DNA"/>
</dbReference>
<keyword evidence="1" id="KW-0175">Coiled coil</keyword>
<evidence type="ECO:0000313" key="2">
    <source>
        <dbReference type="EMBL" id="QEM81166.2"/>
    </source>
</evidence>
<keyword evidence="3" id="KW-1185">Reference proteome</keyword>
<evidence type="ECO:0000256" key="1">
    <source>
        <dbReference type="SAM" id="Coils"/>
    </source>
</evidence>
<proteinExistence type="predicted"/>